<name>A0ABV7Z991_9DEIO</name>
<proteinExistence type="predicted"/>
<dbReference type="InterPro" id="IPR013154">
    <property type="entry name" value="ADH-like_N"/>
</dbReference>
<accession>A0ABV7Z991</accession>
<dbReference type="InterPro" id="IPR036291">
    <property type="entry name" value="NAD(P)-bd_dom_sf"/>
</dbReference>
<evidence type="ECO:0000259" key="3">
    <source>
        <dbReference type="SMART" id="SM00829"/>
    </source>
</evidence>
<sequence length="330" mass="34256">MSPESASQAIIVHDFGGPDVLHWEPRSLPQPGPGQVRVRVTVGGVNYADLLARQGRYGTRQPPFTPGLDAVGVVEALGEGVSGLDVGGRVACYPADGGYATHVVASAVLCVPLPDSVPDDQAAALTMLATAYGILISAADLHRGESVLIHAAGGGVGHLAVQYARALGAGRIIGVVGSDSRAAFIEGLGVDDVIQRHTEDFAERVTEITGGQGVDVILDSIGGDTAEKGAGVLARFGRLVTYGHASGRPGRIPTAPLHRECRAVIGYSNGTLRQHRPEQARQTTLEALEYVRNGDVRVNIGARVPLAEAARAHELVESGMVDGKVLLTVA</sequence>
<dbReference type="Gene3D" id="3.40.50.720">
    <property type="entry name" value="NAD(P)-binding Rossmann-like Domain"/>
    <property type="match status" value="1"/>
</dbReference>
<dbReference type="SUPFAM" id="SSF50129">
    <property type="entry name" value="GroES-like"/>
    <property type="match status" value="1"/>
</dbReference>
<dbReference type="PANTHER" id="PTHR48106:SF13">
    <property type="entry name" value="QUINONE OXIDOREDUCTASE-RELATED"/>
    <property type="match status" value="1"/>
</dbReference>
<keyword evidence="1" id="KW-0521">NADP</keyword>
<dbReference type="Proteomes" id="UP001595803">
    <property type="component" value="Unassembled WGS sequence"/>
</dbReference>
<evidence type="ECO:0000256" key="1">
    <source>
        <dbReference type="ARBA" id="ARBA00022857"/>
    </source>
</evidence>
<dbReference type="InterPro" id="IPR013149">
    <property type="entry name" value="ADH-like_C"/>
</dbReference>
<comment type="caution">
    <text evidence="4">The sequence shown here is derived from an EMBL/GenBank/DDBJ whole genome shotgun (WGS) entry which is preliminary data.</text>
</comment>
<evidence type="ECO:0000313" key="4">
    <source>
        <dbReference type="EMBL" id="MFC3833976.1"/>
    </source>
</evidence>
<evidence type="ECO:0000256" key="2">
    <source>
        <dbReference type="ARBA" id="ARBA00023002"/>
    </source>
</evidence>
<protein>
    <submittedName>
        <fullName evidence="4">Zinc-binding alcohol dehydrogenase family protein</fullName>
    </submittedName>
</protein>
<organism evidence="4 5">
    <name type="scientific">Deinococcus rufus</name>
    <dbReference type="NCBI Taxonomy" id="2136097"/>
    <lineage>
        <taxon>Bacteria</taxon>
        <taxon>Thermotogati</taxon>
        <taxon>Deinococcota</taxon>
        <taxon>Deinococci</taxon>
        <taxon>Deinococcales</taxon>
        <taxon>Deinococcaceae</taxon>
        <taxon>Deinococcus</taxon>
    </lineage>
</organism>
<gene>
    <name evidence="4" type="ORF">ACFOSB_14005</name>
</gene>
<dbReference type="EMBL" id="JBHRZG010000016">
    <property type="protein sequence ID" value="MFC3833976.1"/>
    <property type="molecule type" value="Genomic_DNA"/>
</dbReference>
<dbReference type="Pfam" id="PF08240">
    <property type="entry name" value="ADH_N"/>
    <property type="match status" value="1"/>
</dbReference>
<feature type="domain" description="Enoyl reductase (ER)" evidence="3">
    <location>
        <begin position="16"/>
        <end position="327"/>
    </location>
</feature>
<dbReference type="InterPro" id="IPR020843">
    <property type="entry name" value="ER"/>
</dbReference>
<dbReference type="SMART" id="SM00829">
    <property type="entry name" value="PKS_ER"/>
    <property type="match status" value="1"/>
</dbReference>
<dbReference type="Pfam" id="PF00107">
    <property type="entry name" value="ADH_zinc_N"/>
    <property type="match status" value="1"/>
</dbReference>
<evidence type="ECO:0000313" key="5">
    <source>
        <dbReference type="Proteomes" id="UP001595803"/>
    </source>
</evidence>
<dbReference type="RefSeq" id="WP_322472967.1">
    <property type="nucleotide sequence ID" value="NZ_JBHRZG010000016.1"/>
</dbReference>
<keyword evidence="2" id="KW-0560">Oxidoreductase</keyword>
<dbReference type="InterPro" id="IPR002364">
    <property type="entry name" value="Quin_OxRdtase/zeta-crystal_CS"/>
</dbReference>
<dbReference type="Gene3D" id="3.90.180.10">
    <property type="entry name" value="Medium-chain alcohol dehydrogenases, catalytic domain"/>
    <property type="match status" value="1"/>
</dbReference>
<dbReference type="InterPro" id="IPR011032">
    <property type="entry name" value="GroES-like_sf"/>
</dbReference>
<keyword evidence="5" id="KW-1185">Reference proteome</keyword>
<reference evidence="5" key="1">
    <citation type="journal article" date="2019" name="Int. J. Syst. Evol. Microbiol.">
        <title>The Global Catalogue of Microorganisms (GCM) 10K type strain sequencing project: providing services to taxonomists for standard genome sequencing and annotation.</title>
        <authorList>
            <consortium name="The Broad Institute Genomics Platform"/>
            <consortium name="The Broad Institute Genome Sequencing Center for Infectious Disease"/>
            <person name="Wu L."/>
            <person name="Ma J."/>
        </authorList>
    </citation>
    <scope>NUCLEOTIDE SEQUENCE [LARGE SCALE GENOMIC DNA]</scope>
    <source>
        <strain evidence="5">CCTCC AB 2017081</strain>
    </source>
</reference>
<dbReference type="PANTHER" id="PTHR48106">
    <property type="entry name" value="QUINONE OXIDOREDUCTASE PIG3-RELATED"/>
    <property type="match status" value="1"/>
</dbReference>
<dbReference type="PROSITE" id="PS01162">
    <property type="entry name" value="QOR_ZETA_CRYSTAL"/>
    <property type="match status" value="1"/>
</dbReference>
<dbReference type="SUPFAM" id="SSF51735">
    <property type="entry name" value="NAD(P)-binding Rossmann-fold domains"/>
    <property type="match status" value="1"/>
</dbReference>